<feature type="chain" id="PRO_5034624168" description="receptor protein-tyrosine kinase" evidence="25">
    <location>
        <begin position="22"/>
        <end position="753"/>
    </location>
</feature>
<keyword evidence="30" id="KW-1185">Reference proteome</keyword>
<dbReference type="GO" id="GO:0005524">
    <property type="term" value="F:ATP binding"/>
    <property type="evidence" value="ECO:0007669"/>
    <property type="project" value="UniProtKB-UniRule"/>
</dbReference>
<dbReference type="GO" id="GO:0004714">
    <property type="term" value="F:transmembrane receptor protein tyrosine kinase activity"/>
    <property type="evidence" value="ECO:0007669"/>
    <property type="project" value="UniProtKB-EC"/>
</dbReference>
<dbReference type="GO" id="GO:0043235">
    <property type="term" value="C:receptor complex"/>
    <property type="evidence" value="ECO:0007669"/>
    <property type="project" value="TreeGrafter"/>
</dbReference>
<feature type="binding site" evidence="20">
    <location>
        <position position="540"/>
    </location>
    <ligand>
        <name>ATP</name>
        <dbReference type="ChEBI" id="CHEBI:30616"/>
    </ligand>
</feature>
<keyword evidence="13" id="KW-0829">Tyrosine-protein kinase</keyword>
<dbReference type="PANTHER" id="PTHR24416:SF628">
    <property type="entry name" value="TYROSINE-PROTEIN KINASE MER-LIKE"/>
    <property type="match status" value="1"/>
</dbReference>
<reference evidence="29" key="2">
    <citation type="submission" date="2025-09" db="UniProtKB">
        <authorList>
            <consortium name="Ensembl"/>
        </authorList>
    </citation>
    <scope>IDENTIFICATION</scope>
</reference>
<dbReference type="CDD" id="cd00063">
    <property type="entry name" value="FN3"/>
    <property type="match status" value="1"/>
</dbReference>
<dbReference type="PIRSF" id="PIRSF000615">
    <property type="entry name" value="TyrPK_CSF1-R"/>
    <property type="match status" value="1"/>
</dbReference>
<dbReference type="InterPro" id="IPR000719">
    <property type="entry name" value="Prot_kinase_dom"/>
</dbReference>
<dbReference type="EC" id="2.7.10.1" evidence="3"/>
<evidence type="ECO:0000256" key="19">
    <source>
        <dbReference type="PIRSR" id="PIRSR000615-1"/>
    </source>
</evidence>
<comment type="subcellular location">
    <subcellularLocation>
        <location evidence="1">Membrane</location>
        <topology evidence="1">Single-pass type I membrane protein</topology>
    </subcellularLocation>
</comment>
<keyword evidence="8 20" id="KW-0547">Nucleotide-binding</keyword>
<evidence type="ECO:0000256" key="5">
    <source>
        <dbReference type="ARBA" id="ARBA00022679"/>
    </source>
</evidence>
<dbReference type="GeneTree" id="ENSGT00940000160232"/>
<evidence type="ECO:0000256" key="4">
    <source>
        <dbReference type="ARBA" id="ARBA00022553"/>
    </source>
</evidence>
<feature type="binding site" evidence="21">
    <location>
        <position position="554"/>
    </location>
    <ligand>
        <name>Mg(2+)</name>
        <dbReference type="ChEBI" id="CHEBI:18420"/>
    </ligand>
</feature>
<dbReference type="AlphaFoldDB" id="A0A8C4PXG1"/>
<dbReference type="InterPro" id="IPR050122">
    <property type="entry name" value="RTK"/>
</dbReference>
<dbReference type="InterPro" id="IPR013783">
    <property type="entry name" value="Ig-like_fold"/>
</dbReference>
<dbReference type="Pfam" id="PF07679">
    <property type="entry name" value="I-set"/>
    <property type="match status" value="1"/>
</dbReference>
<evidence type="ECO:0000256" key="25">
    <source>
        <dbReference type="SAM" id="SignalP"/>
    </source>
</evidence>
<dbReference type="PRINTS" id="PR00109">
    <property type="entry name" value="TYRKINASE"/>
</dbReference>
<evidence type="ECO:0000313" key="30">
    <source>
        <dbReference type="Proteomes" id="UP000694388"/>
    </source>
</evidence>
<dbReference type="SMART" id="SM00409">
    <property type="entry name" value="IG"/>
    <property type="match status" value="2"/>
</dbReference>
<dbReference type="SUPFAM" id="SSF56112">
    <property type="entry name" value="Protein kinase-like (PK-like)"/>
    <property type="match status" value="1"/>
</dbReference>
<proteinExistence type="inferred from homology"/>
<dbReference type="GO" id="GO:0005886">
    <property type="term" value="C:plasma membrane"/>
    <property type="evidence" value="ECO:0007669"/>
    <property type="project" value="TreeGrafter"/>
</dbReference>
<keyword evidence="6 24" id="KW-0812">Transmembrane</keyword>
<dbReference type="InterPro" id="IPR003598">
    <property type="entry name" value="Ig_sub2"/>
</dbReference>
<evidence type="ECO:0000256" key="18">
    <source>
        <dbReference type="ARBA" id="ARBA00051243"/>
    </source>
</evidence>
<keyword evidence="4" id="KW-0597">Phosphoprotein</keyword>
<evidence type="ECO:0000256" key="14">
    <source>
        <dbReference type="ARBA" id="ARBA00023157"/>
    </source>
</evidence>
<feature type="transmembrane region" description="Helical" evidence="24">
    <location>
        <begin position="311"/>
        <end position="335"/>
    </location>
</feature>
<dbReference type="PROSITE" id="PS00109">
    <property type="entry name" value="PROTEIN_KINASE_TYR"/>
    <property type="match status" value="1"/>
</dbReference>
<evidence type="ECO:0000256" key="24">
    <source>
        <dbReference type="SAM" id="Phobius"/>
    </source>
</evidence>
<keyword evidence="25" id="KW-0732">Signal</keyword>
<evidence type="ECO:0000256" key="11">
    <source>
        <dbReference type="ARBA" id="ARBA00022989"/>
    </source>
</evidence>
<dbReference type="SMART" id="SM00219">
    <property type="entry name" value="TyrKc"/>
    <property type="match status" value="1"/>
</dbReference>
<evidence type="ECO:0000256" key="1">
    <source>
        <dbReference type="ARBA" id="ARBA00004479"/>
    </source>
</evidence>
<evidence type="ECO:0000256" key="3">
    <source>
        <dbReference type="ARBA" id="ARBA00011902"/>
    </source>
</evidence>
<keyword evidence="16" id="KW-0325">Glycoprotein</keyword>
<dbReference type="FunFam" id="1.10.510.10:FF:000089">
    <property type="entry name" value="Tyrosine-protein kinase receptor TYRO3"/>
    <property type="match status" value="1"/>
</dbReference>
<sequence>MMCRPVPTLSSVMILLQFCAAQGLFFKQKPQNATVSVGKLTKLNCSAESGTPAVMRWIHDGVDLGASGAHHVMQFTLPLPSGWYNVVSMLKIDSVHRSDAGIYTCKVSDHVSVLEASAFLEIQGLPSFTEEPEPLAVLPGHPFNLTCSAQGPPEPVKISWHLDGKPWPGYTAEYSPSVLDMPGIWESCLISCHASNSKGVRVSPFVKIVVKVPPQAPSLLRLVQRSNHSVSISWEVPFDGHSPITSCKVQEVLDVGLQQYALFNISLATVGNLTMQVLAYTDAGDGPPSESITVSTHPPGEPVMSFPDKTWTPVLVGILFVVLIVALIGLIVAGLKRRKETAFGHHFCAVSISDEPVVSYRAQQSFSRHNEEVALAWLGVSEEVKSKLQDVLLERRHLILGKVLGEGEFGSVIEGSLCPEGSADDIKVAVKTMKMDICSRSEMDEFLSEAVCMKDFDHPNVICLIGVCLETSVQHRVPRPMVIIPFMQHGDLHSFLLRSRIGDNPSCIPLQSLMKFMIDAANGMEYLASKNFIHRDLAARNCMLHENMRVCVADFGLSKKIYSGDYYRQGRISKMPVKWIAIESLADRLYTTKSDVWSFGVTMWEIVTRGQMPYPGIQNHEIYDYLQQGYRLKQPSDCLDDLYAIMSSCWHVNPSERSSFDKLRRQLEDLLKSLPEIIYVNTEDMPPGAAGGLLDPSKEADHGLENGAKLPEDWMVFADVHCGVDEPEKRYVVPPSSELQHNKRAITSDEEFV</sequence>
<evidence type="ECO:0000256" key="16">
    <source>
        <dbReference type="ARBA" id="ARBA00023180"/>
    </source>
</evidence>
<keyword evidence="14" id="KW-1015">Disulfide bond</keyword>
<feature type="active site" description="Proton acceptor" evidence="19">
    <location>
        <position position="536"/>
    </location>
</feature>
<feature type="domain" description="Ig-like" evidence="27">
    <location>
        <begin position="126"/>
        <end position="203"/>
    </location>
</feature>
<keyword evidence="10 20" id="KW-0067">ATP-binding</keyword>
<evidence type="ECO:0000256" key="6">
    <source>
        <dbReference type="ARBA" id="ARBA00022692"/>
    </source>
</evidence>
<dbReference type="GO" id="GO:0006909">
    <property type="term" value="P:phagocytosis"/>
    <property type="evidence" value="ECO:0007669"/>
    <property type="project" value="TreeGrafter"/>
</dbReference>
<dbReference type="InterPro" id="IPR001245">
    <property type="entry name" value="Ser-Thr/Tyr_kinase_cat_dom"/>
</dbReference>
<organism evidence="29 30">
    <name type="scientific">Eptatretus burgeri</name>
    <name type="common">Inshore hagfish</name>
    <dbReference type="NCBI Taxonomy" id="7764"/>
    <lineage>
        <taxon>Eukaryota</taxon>
        <taxon>Metazoa</taxon>
        <taxon>Chordata</taxon>
        <taxon>Craniata</taxon>
        <taxon>Vertebrata</taxon>
        <taxon>Cyclostomata</taxon>
        <taxon>Myxini</taxon>
        <taxon>Myxiniformes</taxon>
        <taxon>Myxinidae</taxon>
        <taxon>Eptatretinae</taxon>
        <taxon>Eptatretus</taxon>
    </lineage>
</organism>
<evidence type="ECO:0000256" key="13">
    <source>
        <dbReference type="ARBA" id="ARBA00023137"/>
    </source>
</evidence>
<evidence type="ECO:0000256" key="15">
    <source>
        <dbReference type="ARBA" id="ARBA00023170"/>
    </source>
</evidence>
<keyword evidence="12 24" id="KW-0472">Membrane</keyword>
<dbReference type="GO" id="GO:0007169">
    <property type="term" value="P:cell surface receptor protein tyrosine kinase signaling pathway"/>
    <property type="evidence" value="ECO:0007669"/>
    <property type="project" value="TreeGrafter"/>
</dbReference>
<dbReference type="SUPFAM" id="SSF49265">
    <property type="entry name" value="Fibronectin type III"/>
    <property type="match status" value="1"/>
</dbReference>
<evidence type="ECO:0000256" key="21">
    <source>
        <dbReference type="PIRSR" id="PIRSR000615-3"/>
    </source>
</evidence>
<keyword evidence="5" id="KW-0808">Transferase</keyword>
<feature type="domain" description="Protein kinase" evidence="26">
    <location>
        <begin position="398"/>
        <end position="671"/>
    </location>
</feature>
<keyword evidence="21" id="KW-0460">Magnesium</keyword>
<evidence type="ECO:0000256" key="2">
    <source>
        <dbReference type="ARBA" id="ARBA00006692"/>
    </source>
</evidence>
<evidence type="ECO:0000256" key="8">
    <source>
        <dbReference type="ARBA" id="ARBA00022741"/>
    </source>
</evidence>
<feature type="signal peptide" evidence="25">
    <location>
        <begin position="1"/>
        <end position="21"/>
    </location>
</feature>
<dbReference type="Ensembl" id="ENSEBUT00000003147.1">
    <property type="protein sequence ID" value="ENSEBUP00000002786.1"/>
    <property type="gene ID" value="ENSEBUG00000002096.1"/>
</dbReference>
<dbReference type="SUPFAM" id="SSF48726">
    <property type="entry name" value="Immunoglobulin"/>
    <property type="match status" value="2"/>
</dbReference>
<evidence type="ECO:0000256" key="17">
    <source>
        <dbReference type="ARBA" id="ARBA00023319"/>
    </source>
</evidence>
<keyword evidence="21" id="KW-0479">Metal-binding</keyword>
<dbReference type="InterPro" id="IPR003599">
    <property type="entry name" value="Ig_sub"/>
</dbReference>
<evidence type="ECO:0000256" key="23">
    <source>
        <dbReference type="PROSITE-ProRule" id="PRU10141"/>
    </source>
</evidence>
<dbReference type="FunFam" id="3.30.200.20:FF:000509">
    <property type="entry name" value="Tyrosine-protein kinase receptor UFO"/>
    <property type="match status" value="1"/>
</dbReference>
<reference evidence="29" key="1">
    <citation type="submission" date="2025-08" db="UniProtKB">
        <authorList>
            <consortium name="Ensembl"/>
        </authorList>
    </citation>
    <scope>IDENTIFICATION</scope>
</reference>
<evidence type="ECO:0000259" key="27">
    <source>
        <dbReference type="PROSITE" id="PS50835"/>
    </source>
</evidence>
<dbReference type="InterPro" id="IPR007110">
    <property type="entry name" value="Ig-like_dom"/>
</dbReference>
<protein>
    <recommendedName>
        <fullName evidence="3">receptor protein-tyrosine kinase</fullName>
        <ecNumber evidence="3">2.7.10.1</ecNumber>
    </recommendedName>
</protein>
<evidence type="ECO:0000259" key="28">
    <source>
        <dbReference type="PROSITE" id="PS50853"/>
    </source>
</evidence>
<keyword evidence="17" id="KW-0393">Immunoglobulin domain</keyword>
<keyword evidence="11 24" id="KW-1133">Transmembrane helix</keyword>
<dbReference type="InterPro" id="IPR036179">
    <property type="entry name" value="Ig-like_dom_sf"/>
</dbReference>
<dbReference type="Pfam" id="PF13927">
    <property type="entry name" value="Ig_3"/>
    <property type="match status" value="1"/>
</dbReference>
<dbReference type="PROSITE" id="PS50853">
    <property type="entry name" value="FN3"/>
    <property type="match status" value="1"/>
</dbReference>
<feature type="domain" description="Fibronectin type-III" evidence="28">
    <location>
        <begin position="216"/>
        <end position="299"/>
    </location>
</feature>
<feature type="site" description="Important for interaction with phosphotyrosine-binding proteins" evidence="22">
    <location>
        <position position="679"/>
    </location>
</feature>
<dbReference type="GO" id="GO:0016477">
    <property type="term" value="P:cell migration"/>
    <property type="evidence" value="ECO:0007669"/>
    <property type="project" value="TreeGrafter"/>
</dbReference>
<dbReference type="PROSITE" id="PS00107">
    <property type="entry name" value="PROTEIN_KINASE_ATP"/>
    <property type="match status" value="1"/>
</dbReference>
<dbReference type="InterPro" id="IPR036116">
    <property type="entry name" value="FN3_sf"/>
</dbReference>
<dbReference type="InterPro" id="IPR020635">
    <property type="entry name" value="Tyr_kinase_cat_dom"/>
</dbReference>
<name>A0A8C4PXG1_EPTBU</name>
<dbReference type="InterPro" id="IPR003961">
    <property type="entry name" value="FN3_dom"/>
</dbReference>
<accession>A0A8C4PXG1</accession>
<feature type="binding site" evidence="21">
    <location>
        <position position="541"/>
    </location>
    <ligand>
        <name>Mg(2+)</name>
        <dbReference type="ChEBI" id="CHEBI:18420"/>
    </ligand>
</feature>
<evidence type="ECO:0000259" key="26">
    <source>
        <dbReference type="PROSITE" id="PS50011"/>
    </source>
</evidence>
<keyword evidence="15" id="KW-0675">Receptor</keyword>
<evidence type="ECO:0000256" key="10">
    <source>
        <dbReference type="ARBA" id="ARBA00022840"/>
    </source>
</evidence>
<dbReference type="InterPro" id="IPR013098">
    <property type="entry name" value="Ig_I-set"/>
</dbReference>
<comment type="catalytic activity">
    <reaction evidence="18">
        <text>L-tyrosyl-[protein] + ATP = O-phospho-L-tyrosyl-[protein] + ADP + H(+)</text>
        <dbReference type="Rhea" id="RHEA:10596"/>
        <dbReference type="Rhea" id="RHEA-COMP:10136"/>
        <dbReference type="Rhea" id="RHEA-COMP:20101"/>
        <dbReference type="ChEBI" id="CHEBI:15378"/>
        <dbReference type="ChEBI" id="CHEBI:30616"/>
        <dbReference type="ChEBI" id="CHEBI:46858"/>
        <dbReference type="ChEBI" id="CHEBI:61978"/>
        <dbReference type="ChEBI" id="CHEBI:456216"/>
        <dbReference type="EC" id="2.7.10.1"/>
    </reaction>
</comment>
<evidence type="ECO:0000256" key="22">
    <source>
        <dbReference type="PIRSR" id="PIRSR000615-4"/>
    </source>
</evidence>
<dbReference type="GO" id="GO:0007399">
    <property type="term" value="P:nervous system development"/>
    <property type="evidence" value="ECO:0007669"/>
    <property type="project" value="TreeGrafter"/>
</dbReference>
<dbReference type="InterPro" id="IPR011009">
    <property type="entry name" value="Kinase-like_dom_sf"/>
</dbReference>
<dbReference type="Pfam" id="PF07714">
    <property type="entry name" value="PK_Tyr_Ser-Thr"/>
    <property type="match status" value="1"/>
</dbReference>
<feature type="binding site" evidence="23">
    <location>
        <position position="431"/>
    </location>
    <ligand>
        <name>ATP</name>
        <dbReference type="ChEBI" id="CHEBI:30616"/>
    </ligand>
</feature>
<dbReference type="PROSITE" id="PS50835">
    <property type="entry name" value="IG_LIKE"/>
    <property type="match status" value="2"/>
</dbReference>
<dbReference type="SMART" id="SM00408">
    <property type="entry name" value="IGc2"/>
    <property type="match status" value="2"/>
</dbReference>
<keyword evidence="9" id="KW-0418">Kinase</keyword>
<dbReference type="PANTHER" id="PTHR24416">
    <property type="entry name" value="TYROSINE-PROTEIN KINASE RECEPTOR"/>
    <property type="match status" value="1"/>
</dbReference>
<dbReference type="InterPro" id="IPR017441">
    <property type="entry name" value="Protein_kinase_ATP_BS"/>
</dbReference>
<evidence type="ECO:0000256" key="12">
    <source>
        <dbReference type="ARBA" id="ARBA00023136"/>
    </source>
</evidence>
<evidence type="ECO:0000256" key="7">
    <source>
        <dbReference type="ARBA" id="ARBA00022737"/>
    </source>
</evidence>
<keyword evidence="7" id="KW-0677">Repeat</keyword>
<dbReference type="PROSITE" id="PS50011">
    <property type="entry name" value="PROTEIN_KINASE_DOM"/>
    <property type="match status" value="1"/>
</dbReference>
<dbReference type="Gene3D" id="1.10.510.10">
    <property type="entry name" value="Transferase(Phosphotransferase) domain 1"/>
    <property type="match status" value="1"/>
</dbReference>
<dbReference type="Gene3D" id="2.60.40.10">
    <property type="entry name" value="Immunoglobulins"/>
    <property type="match status" value="3"/>
</dbReference>
<dbReference type="InterPro" id="IPR008266">
    <property type="entry name" value="Tyr_kinase_AS"/>
</dbReference>
<evidence type="ECO:0000313" key="29">
    <source>
        <dbReference type="Ensembl" id="ENSEBUP00000002786.1"/>
    </source>
</evidence>
<comment type="similarity">
    <text evidence="2">Belongs to the protein kinase superfamily. CAMK Ser/Thr protein kinase family.</text>
</comment>
<evidence type="ECO:0000256" key="9">
    <source>
        <dbReference type="ARBA" id="ARBA00022777"/>
    </source>
</evidence>
<dbReference type="GO" id="GO:0046872">
    <property type="term" value="F:metal ion binding"/>
    <property type="evidence" value="ECO:0007669"/>
    <property type="project" value="UniProtKB-KW"/>
</dbReference>
<dbReference type="Gene3D" id="3.30.200.20">
    <property type="entry name" value="Phosphorylase Kinase, domain 1"/>
    <property type="match status" value="1"/>
</dbReference>
<evidence type="ECO:0000256" key="20">
    <source>
        <dbReference type="PIRSR" id="PIRSR000615-2"/>
    </source>
</evidence>
<feature type="domain" description="Ig-like" evidence="27">
    <location>
        <begin position="7"/>
        <end position="121"/>
    </location>
</feature>
<dbReference type="Proteomes" id="UP000694388">
    <property type="component" value="Unplaced"/>
</dbReference>